<gene>
    <name evidence="2" type="ORF">FA727_23835</name>
</gene>
<feature type="domain" description="Retrotransposon gag" evidence="1">
    <location>
        <begin position="15"/>
        <end position="55"/>
    </location>
</feature>
<organism evidence="2 3">
    <name type="scientific">Robertmurraya kyonggiensis</name>
    <dbReference type="NCBI Taxonomy" id="1037680"/>
    <lineage>
        <taxon>Bacteria</taxon>
        <taxon>Bacillati</taxon>
        <taxon>Bacillota</taxon>
        <taxon>Bacilli</taxon>
        <taxon>Bacillales</taxon>
        <taxon>Bacillaceae</taxon>
        <taxon>Robertmurraya</taxon>
    </lineage>
</organism>
<dbReference type="InterPro" id="IPR005162">
    <property type="entry name" value="Retrotrans_gag_dom"/>
</dbReference>
<comment type="caution">
    <text evidence="2">The sequence shown here is derived from an EMBL/GenBank/DDBJ whole genome shotgun (WGS) entry which is preliminary data.</text>
</comment>
<dbReference type="Proteomes" id="UP000307756">
    <property type="component" value="Unassembled WGS sequence"/>
</dbReference>
<reference evidence="2 3" key="1">
    <citation type="journal article" date="2011" name="J. Microbiol.">
        <title>Bacillus kyonggiensis sp. nov., isolated from soil of a lettuce field.</title>
        <authorList>
            <person name="Dong K."/>
            <person name="Lee S."/>
        </authorList>
    </citation>
    <scope>NUCLEOTIDE SEQUENCE [LARGE SCALE GENOMIC DNA]</scope>
    <source>
        <strain evidence="2 3">NB22</strain>
    </source>
</reference>
<dbReference type="AlphaFoldDB" id="A0A4U1CXT7"/>
<proteinExistence type="predicted"/>
<name>A0A4U1CXT7_9BACI</name>
<evidence type="ECO:0000259" key="1">
    <source>
        <dbReference type="Pfam" id="PF03732"/>
    </source>
</evidence>
<evidence type="ECO:0000313" key="2">
    <source>
        <dbReference type="EMBL" id="TKC11566.1"/>
    </source>
</evidence>
<dbReference type="Pfam" id="PF03732">
    <property type="entry name" value="Retrotrans_gag"/>
    <property type="match status" value="1"/>
</dbReference>
<protein>
    <recommendedName>
        <fullName evidence="1">Retrotransposon gag domain-containing protein</fullName>
    </recommendedName>
</protein>
<accession>A0A4U1CXT7</accession>
<sequence length="55" mass="6730">MLLQSLWRLWCILIDQFKEAFTTEYCLPTYCEAKRREFEGLRQGNMSVSKYEQKF</sequence>
<keyword evidence="3" id="KW-1185">Reference proteome</keyword>
<dbReference type="EMBL" id="SWBM01000067">
    <property type="protein sequence ID" value="TKC11566.1"/>
    <property type="molecule type" value="Genomic_DNA"/>
</dbReference>
<evidence type="ECO:0000313" key="3">
    <source>
        <dbReference type="Proteomes" id="UP000307756"/>
    </source>
</evidence>